<dbReference type="InterPro" id="IPR004367">
    <property type="entry name" value="Cyclin_C-dom"/>
</dbReference>
<dbReference type="InterPro" id="IPR013763">
    <property type="entry name" value="Cyclin-like_dom"/>
</dbReference>
<evidence type="ECO:0000256" key="6">
    <source>
        <dbReference type="SAM" id="MobiDB-lite"/>
    </source>
</evidence>
<evidence type="ECO:0000256" key="1">
    <source>
        <dbReference type="ARBA" id="ARBA00009065"/>
    </source>
</evidence>
<dbReference type="PANTHER" id="PTHR10177">
    <property type="entry name" value="CYCLINS"/>
    <property type="match status" value="1"/>
</dbReference>
<evidence type="ECO:0008006" key="11">
    <source>
        <dbReference type="Google" id="ProtNLM"/>
    </source>
</evidence>
<dbReference type="AlphaFoldDB" id="A0AAN7MUF0"/>
<gene>
    <name evidence="9" type="ORF">SAY86_021598</name>
</gene>
<evidence type="ECO:0000313" key="9">
    <source>
        <dbReference type="EMBL" id="KAK4801111.1"/>
    </source>
</evidence>
<dbReference type="FunFam" id="1.10.472.10:FF:000034">
    <property type="entry name" value="D2/4-type cyclin"/>
    <property type="match status" value="1"/>
</dbReference>
<evidence type="ECO:0000259" key="7">
    <source>
        <dbReference type="SMART" id="SM00385"/>
    </source>
</evidence>
<dbReference type="CDD" id="cd20543">
    <property type="entry name" value="CYCLIN_AtCycD-like_rpt1"/>
    <property type="match status" value="1"/>
</dbReference>
<dbReference type="PROSITE" id="PS00292">
    <property type="entry name" value="CYCLINS"/>
    <property type="match status" value="1"/>
</dbReference>
<keyword evidence="3 5" id="KW-0195">Cyclin</keyword>
<organism evidence="9 10">
    <name type="scientific">Trapa natans</name>
    <name type="common">Water chestnut</name>
    <dbReference type="NCBI Taxonomy" id="22666"/>
    <lineage>
        <taxon>Eukaryota</taxon>
        <taxon>Viridiplantae</taxon>
        <taxon>Streptophyta</taxon>
        <taxon>Embryophyta</taxon>
        <taxon>Tracheophyta</taxon>
        <taxon>Spermatophyta</taxon>
        <taxon>Magnoliopsida</taxon>
        <taxon>eudicotyledons</taxon>
        <taxon>Gunneridae</taxon>
        <taxon>Pentapetalae</taxon>
        <taxon>rosids</taxon>
        <taxon>malvids</taxon>
        <taxon>Myrtales</taxon>
        <taxon>Lythraceae</taxon>
        <taxon>Trapa</taxon>
    </lineage>
</organism>
<dbReference type="Pfam" id="PF00134">
    <property type="entry name" value="Cyclin_N"/>
    <property type="match status" value="1"/>
</dbReference>
<dbReference type="InterPro" id="IPR039361">
    <property type="entry name" value="Cyclin"/>
</dbReference>
<sequence>MTPFSLDSILLCGEDNSSVFNDSDCRGSSSLLQQAQSLVRLERPGDEPMFPVLSNEYIGELVEKERHHLPKCDYLKRLRNGDLDIVTRKEAIDWMFKVHSHYKFGHLCAYLSVNYLDRFLSVYDMPKDRPWMNQLLAVACLSLAAKNEETEAPLSLDLQVAEARFVFDAKTIKRMELVVLHNLNWRMQSVSPLAYIDHFLWKISDNSVPPRSLLSKSVQVILNSLGGIEMLEFRPSEVAAAAAVCVTAEAEFVQIEEAISKLTQHVQKERILNCMELINELKLIGVSAKRVANFSSGTSMQPQSPIGVIEAACLSCNSPQNNTAESNKRRKIEASSSRQV</sequence>
<feature type="region of interest" description="Disordered" evidence="6">
    <location>
        <begin position="319"/>
        <end position="340"/>
    </location>
</feature>
<keyword evidence="2" id="KW-0132">Cell division</keyword>
<evidence type="ECO:0000313" key="10">
    <source>
        <dbReference type="Proteomes" id="UP001346149"/>
    </source>
</evidence>
<protein>
    <recommendedName>
        <fullName evidence="11">Cyclin N-terminal domain-containing protein</fullName>
    </recommendedName>
</protein>
<dbReference type="Proteomes" id="UP001346149">
    <property type="component" value="Unassembled WGS sequence"/>
</dbReference>
<accession>A0AAN7MUF0</accession>
<dbReference type="InterPro" id="IPR048258">
    <property type="entry name" value="Cyclins_cyclin-box"/>
</dbReference>
<dbReference type="GO" id="GO:0051301">
    <property type="term" value="P:cell division"/>
    <property type="evidence" value="ECO:0007669"/>
    <property type="project" value="UniProtKB-KW"/>
</dbReference>
<dbReference type="InterPro" id="IPR006671">
    <property type="entry name" value="Cyclin_N"/>
</dbReference>
<dbReference type="SMART" id="SM01332">
    <property type="entry name" value="Cyclin_C"/>
    <property type="match status" value="1"/>
</dbReference>
<comment type="similarity">
    <text evidence="1">Belongs to the cyclin family. Cyclin D subfamily.</text>
</comment>
<feature type="domain" description="Cyclin C-terminal" evidence="8">
    <location>
        <begin position="190"/>
        <end position="317"/>
    </location>
</feature>
<keyword evidence="4" id="KW-0131">Cell cycle</keyword>
<dbReference type="SMART" id="SM00385">
    <property type="entry name" value="CYCLIN"/>
    <property type="match status" value="1"/>
</dbReference>
<feature type="domain" description="Cyclin-like" evidence="7">
    <location>
        <begin position="93"/>
        <end position="181"/>
    </location>
</feature>
<dbReference type="Pfam" id="PF02984">
    <property type="entry name" value="Cyclin_C"/>
    <property type="match status" value="1"/>
</dbReference>
<proteinExistence type="inferred from homology"/>
<dbReference type="Gene3D" id="1.10.472.10">
    <property type="entry name" value="Cyclin-like"/>
    <property type="match status" value="2"/>
</dbReference>
<dbReference type="InterPro" id="IPR036915">
    <property type="entry name" value="Cyclin-like_sf"/>
</dbReference>
<evidence type="ECO:0000256" key="2">
    <source>
        <dbReference type="ARBA" id="ARBA00022618"/>
    </source>
</evidence>
<dbReference type="SUPFAM" id="SSF47954">
    <property type="entry name" value="Cyclin-like"/>
    <property type="match status" value="1"/>
</dbReference>
<reference evidence="9 10" key="1">
    <citation type="journal article" date="2023" name="Hortic Res">
        <title>Pangenome of water caltrop reveals structural variations and asymmetric subgenome divergence after allopolyploidization.</title>
        <authorList>
            <person name="Zhang X."/>
            <person name="Chen Y."/>
            <person name="Wang L."/>
            <person name="Yuan Y."/>
            <person name="Fang M."/>
            <person name="Shi L."/>
            <person name="Lu R."/>
            <person name="Comes H.P."/>
            <person name="Ma Y."/>
            <person name="Chen Y."/>
            <person name="Huang G."/>
            <person name="Zhou Y."/>
            <person name="Zheng Z."/>
            <person name="Qiu Y."/>
        </authorList>
    </citation>
    <scope>NUCLEOTIDE SEQUENCE [LARGE SCALE GENOMIC DNA]</scope>
    <source>
        <strain evidence="9">F231</strain>
    </source>
</reference>
<evidence type="ECO:0000259" key="8">
    <source>
        <dbReference type="SMART" id="SM01332"/>
    </source>
</evidence>
<keyword evidence="10" id="KW-1185">Reference proteome</keyword>
<evidence type="ECO:0000256" key="4">
    <source>
        <dbReference type="ARBA" id="ARBA00023306"/>
    </source>
</evidence>
<dbReference type="EMBL" id="JAXQNO010000003">
    <property type="protein sequence ID" value="KAK4801111.1"/>
    <property type="molecule type" value="Genomic_DNA"/>
</dbReference>
<evidence type="ECO:0000256" key="3">
    <source>
        <dbReference type="ARBA" id="ARBA00023127"/>
    </source>
</evidence>
<name>A0AAN7MUF0_TRANT</name>
<comment type="caution">
    <text evidence="9">The sequence shown here is derived from an EMBL/GenBank/DDBJ whole genome shotgun (WGS) entry which is preliminary data.</text>
</comment>
<evidence type="ECO:0000256" key="5">
    <source>
        <dbReference type="RuleBase" id="RU000383"/>
    </source>
</evidence>
<dbReference type="FunFam" id="1.10.472.10:FF:000040">
    <property type="entry name" value="D6-type cyclin"/>
    <property type="match status" value="1"/>
</dbReference>